<protein>
    <submittedName>
        <fullName evidence="2">Uncharacterized protein</fullName>
    </submittedName>
</protein>
<feature type="region of interest" description="Disordered" evidence="1">
    <location>
        <begin position="32"/>
        <end position="64"/>
    </location>
</feature>
<evidence type="ECO:0000313" key="2">
    <source>
        <dbReference type="EMBL" id="KOF81512.1"/>
    </source>
</evidence>
<sequence length="64" mass="7757">MQISDVRTRAKWTQRHKTIWRRKRWKMEDSLKRHKNMLGDTSDKKKEKEGLHMKQSAANHVADL</sequence>
<reference evidence="2" key="1">
    <citation type="submission" date="2015-07" db="EMBL/GenBank/DDBJ databases">
        <title>MeaNS - Measles Nucleotide Surveillance Program.</title>
        <authorList>
            <person name="Tran T."/>
            <person name="Druce J."/>
        </authorList>
    </citation>
    <scope>NUCLEOTIDE SEQUENCE</scope>
    <source>
        <strain evidence="2">UCB-OBI-ISO-001</strain>
        <tissue evidence="2">Gonad</tissue>
    </source>
</reference>
<dbReference type="AlphaFoldDB" id="A0A0L8GX56"/>
<name>A0A0L8GX56_OCTBM</name>
<evidence type="ECO:0000256" key="1">
    <source>
        <dbReference type="SAM" id="MobiDB-lite"/>
    </source>
</evidence>
<dbReference type="EMBL" id="KQ420047">
    <property type="protein sequence ID" value="KOF81512.1"/>
    <property type="molecule type" value="Genomic_DNA"/>
</dbReference>
<proteinExistence type="predicted"/>
<gene>
    <name evidence="2" type="ORF">OCBIM_22026420mg</name>
</gene>
<feature type="compositionally biased region" description="Basic and acidic residues" evidence="1">
    <location>
        <begin position="41"/>
        <end position="52"/>
    </location>
</feature>
<organism evidence="2">
    <name type="scientific">Octopus bimaculoides</name>
    <name type="common">California two-spotted octopus</name>
    <dbReference type="NCBI Taxonomy" id="37653"/>
    <lineage>
        <taxon>Eukaryota</taxon>
        <taxon>Metazoa</taxon>
        <taxon>Spiralia</taxon>
        <taxon>Lophotrochozoa</taxon>
        <taxon>Mollusca</taxon>
        <taxon>Cephalopoda</taxon>
        <taxon>Coleoidea</taxon>
        <taxon>Octopodiformes</taxon>
        <taxon>Octopoda</taxon>
        <taxon>Incirrata</taxon>
        <taxon>Octopodidae</taxon>
        <taxon>Octopus</taxon>
    </lineage>
</organism>
<accession>A0A0L8GX56</accession>